<feature type="region of interest" description="Disordered" evidence="1">
    <location>
        <begin position="1"/>
        <end position="27"/>
    </location>
</feature>
<name>A0A2Z6LJS8_TRISU</name>
<evidence type="ECO:0000256" key="1">
    <source>
        <dbReference type="SAM" id="MobiDB-lite"/>
    </source>
</evidence>
<organism evidence="2 3">
    <name type="scientific">Trifolium subterraneum</name>
    <name type="common">Subterranean clover</name>
    <dbReference type="NCBI Taxonomy" id="3900"/>
    <lineage>
        <taxon>Eukaryota</taxon>
        <taxon>Viridiplantae</taxon>
        <taxon>Streptophyta</taxon>
        <taxon>Embryophyta</taxon>
        <taxon>Tracheophyta</taxon>
        <taxon>Spermatophyta</taxon>
        <taxon>Magnoliopsida</taxon>
        <taxon>eudicotyledons</taxon>
        <taxon>Gunneridae</taxon>
        <taxon>Pentapetalae</taxon>
        <taxon>rosids</taxon>
        <taxon>fabids</taxon>
        <taxon>Fabales</taxon>
        <taxon>Fabaceae</taxon>
        <taxon>Papilionoideae</taxon>
        <taxon>50 kb inversion clade</taxon>
        <taxon>NPAAA clade</taxon>
        <taxon>Hologalegina</taxon>
        <taxon>IRL clade</taxon>
        <taxon>Trifolieae</taxon>
        <taxon>Trifolium</taxon>
    </lineage>
</organism>
<evidence type="ECO:0000313" key="2">
    <source>
        <dbReference type="EMBL" id="GAU11077.1"/>
    </source>
</evidence>
<keyword evidence="3" id="KW-1185">Reference proteome</keyword>
<feature type="region of interest" description="Disordered" evidence="1">
    <location>
        <begin position="128"/>
        <end position="149"/>
    </location>
</feature>
<evidence type="ECO:0000313" key="3">
    <source>
        <dbReference type="Proteomes" id="UP000242715"/>
    </source>
</evidence>
<dbReference type="Proteomes" id="UP000242715">
    <property type="component" value="Unassembled WGS sequence"/>
</dbReference>
<accession>A0A2Z6LJS8</accession>
<proteinExistence type="predicted"/>
<sequence>MPSKSNGKLKATIQVEEEPVQQQQQQHQFSNQELAECLFKEDLAEALQFDIDYFDKSTPLWQAAKEYRAQLPAPPFYELYPSEEMFLEHQKIQMKLFLDRQATNLAIFRLQKNIHEYKMEQVNRNTQNLDLDLDPGFGPGSVQDPPKQG</sequence>
<reference evidence="3" key="1">
    <citation type="journal article" date="2017" name="Front. Plant Sci.">
        <title>Climate Clever Clovers: New Paradigm to Reduce the Environmental Footprint of Ruminants by Breeding Low Methanogenic Forages Utilizing Haplotype Variation.</title>
        <authorList>
            <person name="Kaur P."/>
            <person name="Appels R."/>
            <person name="Bayer P.E."/>
            <person name="Keeble-Gagnere G."/>
            <person name="Wang J."/>
            <person name="Hirakawa H."/>
            <person name="Shirasawa K."/>
            <person name="Vercoe P."/>
            <person name="Stefanova K."/>
            <person name="Durmic Z."/>
            <person name="Nichols P."/>
            <person name="Revell C."/>
            <person name="Isobe S.N."/>
            <person name="Edwards D."/>
            <person name="Erskine W."/>
        </authorList>
    </citation>
    <scope>NUCLEOTIDE SEQUENCE [LARGE SCALE GENOMIC DNA]</scope>
    <source>
        <strain evidence="3">cv. Daliak</strain>
    </source>
</reference>
<protein>
    <submittedName>
        <fullName evidence="2">Uncharacterized protein</fullName>
    </submittedName>
</protein>
<dbReference type="AlphaFoldDB" id="A0A2Z6LJS8"/>
<dbReference type="EMBL" id="DF973113">
    <property type="protein sequence ID" value="GAU11077.1"/>
    <property type="molecule type" value="Genomic_DNA"/>
</dbReference>
<gene>
    <name evidence="2" type="ORF">TSUD_197010</name>
</gene>